<name>A0A7K0DXD2_9NOCA</name>
<evidence type="ECO:0000256" key="2">
    <source>
        <dbReference type="ARBA" id="ARBA00023157"/>
    </source>
</evidence>
<keyword evidence="2" id="KW-1015">Disulfide bond</keyword>
<proteinExistence type="inferred from homology"/>
<dbReference type="PANTHER" id="PTHR24276:SF98">
    <property type="entry name" value="FI18310P1-RELATED"/>
    <property type="match status" value="1"/>
</dbReference>
<protein>
    <submittedName>
        <fullName evidence="5">Trypsin</fullName>
        <ecNumber evidence="5">3.4.21.4</ecNumber>
    </submittedName>
</protein>
<dbReference type="SUPFAM" id="SSF50494">
    <property type="entry name" value="Trypsin-like serine proteases"/>
    <property type="match status" value="1"/>
</dbReference>
<dbReference type="Pfam" id="PF00089">
    <property type="entry name" value="Trypsin"/>
    <property type="match status" value="1"/>
</dbReference>
<dbReference type="AlphaFoldDB" id="A0A7K0DXD2"/>
<dbReference type="GO" id="GO:0004252">
    <property type="term" value="F:serine-type endopeptidase activity"/>
    <property type="evidence" value="ECO:0007669"/>
    <property type="project" value="UniProtKB-EC"/>
</dbReference>
<feature type="signal peptide" evidence="3">
    <location>
        <begin position="1"/>
        <end position="34"/>
    </location>
</feature>
<dbReference type="Gene3D" id="2.40.10.10">
    <property type="entry name" value="Trypsin-like serine proteases"/>
    <property type="match status" value="1"/>
</dbReference>
<dbReference type="PANTHER" id="PTHR24276">
    <property type="entry name" value="POLYSERASE-RELATED"/>
    <property type="match status" value="1"/>
</dbReference>
<evidence type="ECO:0000256" key="3">
    <source>
        <dbReference type="SAM" id="SignalP"/>
    </source>
</evidence>
<dbReference type="Proteomes" id="UP000431401">
    <property type="component" value="Unassembled WGS sequence"/>
</dbReference>
<dbReference type="InterPro" id="IPR001254">
    <property type="entry name" value="Trypsin_dom"/>
</dbReference>
<dbReference type="PRINTS" id="PR00722">
    <property type="entry name" value="CHYMOTRYPSIN"/>
</dbReference>
<gene>
    <name evidence="5" type="ORF">NRB56_59770</name>
</gene>
<evidence type="ECO:0000313" key="5">
    <source>
        <dbReference type="EMBL" id="MQY30375.1"/>
    </source>
</evidence>
<evidence type="ECO:0000313" key="6">
    <source>
        <dbReference type="Proteomes" id="UP000431401"/>
    </source>
</evidence>
<evidence type="ECO:0000259" key="4">
    <source>
        <dbReference type="PROSITE" id="PS50240"/>
    </source>
</evidence>
<dbReference type="EC" id="3.4.21.4" evidence="5"/>
<accession>A0A7K0DXD2</accession>
<dbReference type="RefSeq" id="WP_319943735.1">
    <property type="nucleotide sequence ID" value="NZ_WEGI01000014.1"/>
</dbReference>
<dbReference type="InterPro" id="IPR001314">
    <property type="entry name" value="Peptidase_S1A"/>
</dbReference>
<dbReference type="EMBL" id="WEGI01000014">
    <property type="protein sequence ID" value="MQY30375.1"/>
    <property type="molecule type" value="Genomic_DNA"/>
</dbReference>
<feature type="domain" description="Peptidase S1" evidence="4">
    <location>
        <begin position="35"/>
        <end position="256"/>
    </location>
</feature>
<dbReference type="PROSITE" id="PS50240">
    <property type="entry name" value="TRYPSIN_DOM"/>
    <property type="match status" value="1"/>
</dbReference>
<comment type="caution">
    <text evidence="5">The sequence shown here is derived from an EMBL/GenBank/DDBJ whole genome shotgun (WGS) entry which is preliminary data.</text>
</comment>
<comment type="similarity">
    <text evidence="1">Belongs to the peptidase S1 family.</text>
</comment>
<keyword evidence="5" id="KW-0378">Hydrolase</keyword>
<keyword evidence="3" id="KW-0732">Signal</keyword>
<dbReference type="GO" id="GO:0006508">
    <property type="term" value="P:proteolysis"/>
    <property type="evidence" value="ECO:0007669"/>
    <property type="project" value="InterPro"/>
</dbReference>
<feature type="chain" id="PRO_5029724755" evidence="3">
    <location>
        <begin position="35"/>
        <end position="256"/>
    </location>
</feature>
<reference evidence="5 6" key="1">
    <citation type="submission" date="2019-10" db="EMBL/GenBank/DDBJ databases">
        <title>Nocardia macrotermitis sp. nov. and Nocardia aurantia sp. nov., isolated from the gut of fungus growing-termite Macrotermes natalensis.</title>
        <authorList>
            <person name="Benndorf R."/>
            <person name="Schwitalla J."/>
            <person name="Martin K."/>
            <person name="De Beer W."/>
            <person name="Kaster A.-K."/>
            <person name="Vollmers J."/>
            <person name="Poulsen M."/>
            <person name="Beemelmanns C."/>
        </authorList>
    </citation>
    <scope>NUCLEOTIDE SEQUENCE [LARGE SCALE GENOMIC DNA]</scope>
    <source>
        <strain evidence="5 6">RB56</strain>
    </source>
</reference>
<dbReference type="InterPro" id="IPR050430">
    <property type="entry name" value="Peptidase_S1"/>
</dbReference>
<dbReference type="CDD" id="cd00190">
    <property type="entry name" value="Tryp_SPc"/>
    <property type="match status" value="1"/>
</dbReference>
<dbReference type="InterPro" id="IPR009003">
    <property type="entry name" value="Peptidase_S1_PA"/>
</dbReference>
<dbReference type="SMART" id="SM00020">
    <property type="entry name" value="Tryp_SPc"/>
    <property type="match status" value="1"/>
</dbReference>
<evidence type="ECO:0000256" key="1">
    <source>
        <dbReference type="ARBA" id="ARBA00007664"/>
    </source>
</evidence>
<sequence>MQNSPRSTRPVATGALAAVTLAAAAVVATGPAQAVVGGTEAAPGAYPWLAAIGTPAFAMRPAGQFCAGALIAPDQVITAAHCAVPAQQTPEALTATFGRDDLSATGGITVGIKSIRIDPRFRVSIFDSDLTYHHDLAVLTLAEPVPVTPVAVTTPRGDTGTVVGWGATTDGDWANSRLHTVTVPLAADTDCVTAYGTEFDAGEAFCAGSPTADTGEFDSGGPLLVDGKLAGITSWGKGSAQPGYPGVYARVASTTF</sequence>
<dbReference type="InterPro" id="IPR018114">
    <property type="entry name" value="TRYPSIN_HIS"/>
</dbReference>
<keyword evidence="6" id="KW-1185">Reference proteome</keyword>
<organism evidence="5 6">
    <name type="scientific">Nocardia aurantia</name>
    <dbReference type="NCBI Taxonomy" id="2585199"/>
    <lineage>
        <taxon>Bacteria</taxon>
        <taxon>Bacillati</taxon>
        <taxon>Actinomycetota</taxon>
        <taxon>Actinomycetes</taxon>
        <taxon>Mycobacteriales</taxon>
        <taxon>Nocardiaceae</taxon>
        <taxon>Nocardia</taxon>
    </lineage>
</organism>
<dbReference type="PROSITE" id="PS00134">
    <property type="entry name" value="TRYPSIN_HIS"/>
    <property type="match status" value="1"/>
</dbReference>
<dbReference type="InterPro" id="IPR043504">
    <property type="entry name" value="Peptidase_S1_PA_chymotrypsin"/>
</dbReference>